<protein>
    <submittedName>
        <fullName evidence="1">Uncharacterized protein</fullName>
    </submittedName>
</protein>
<dbReference type="RefSeq" id="WP_106307846.1">
    <property type="nucleotide sequence ID" value="NZ_PVWO01000255.1"/>
</dbReference>
<dbReference type="Proteomes" id="UP000238937">
    <property type="component" value="Unassembled WGS sequence"/>
</dbReference>
<dbReference type="EMBL" id="PVWO01000255">
    <property type="protein sequence ID" value="PSB54488.1"/>
    <property type="molecule type" value="Genomic_DNA"/>
</dbReference>
<evidence type="ECO:0000313" key="1">
    <source>
        <dbReference type="EMBL" id="PSB54488.1"/>
    </source>
</evidence>
<dbReference type="OrthoDB" id="515968at2"/>
<name>A0A2T1GB89_9CYAN</name>
<comment type="caution">
    <text evidence="1">The sequence shown here is derived from an EMBL/GenBank/DDBJ whole genome shotgun (WGS) entry which is preliminary data.</text>
</comment>
<gene>
    <name evidence="1" type="ORF">C7B77_18020</name>
</gene>
<organism evidence="1 2">
    <name type="scientific">Chamaesiphon polymorphus CCALA 037</name>
    <dbReference type="NCBI Taxonomy" id="2107692"/>
    <lineage>
        <taxon>Bacteria</taxon>
        <taxon>Bacillati</taxon>
        <taxon>Cyanobacteriota</taxon>
        <taxon>Cyanophyceae</taxon>
        <taxon>Gomontiellales</taxon>
        <taxon>Chamaesiphonaceae</taxon>
        <taxon>Chamaesiphon</taxon>
    </lineage>
</organism>
<sequence length="93" mass="10332">MTNQNCITSACRYCRFYRPEGLHGGACQQLGVSVRSEWKACQLGLPAFANNWENAEELATANRQVELPQVRHHQELTATVDLELSGNSIGINN</sequence>
<keyword evidence="2" id="KW-1185">Reference proteome</keyword>
<proteinExistence type="predicted"/>
<accession>A0A2T1GB89</accession>
<reference evidence="1 2" key="1">
    <citation type="submission" date="2018-03" db="EMBL/GenBank/DDBJ databases">
        <title>The ancient ancestry and fast evolution of plastids.</title>
        <authorList>
            <person name="Moore K.R."/>
            <person name="Magnabosco C."/>
            <person name="Momper L."/>
            <person name="Gold D.A."/>
            <person name="Bosak T."/>
            <person name="Fournier G.P."/>
        </authorList>
    </citation>
    <scope>NUCLEOTIDE SEQUENCE [LARGE SCALE GENOMIC DNA]</scope>
    <source>
        <strain evidence="1 2">CCALA 037</strain>
    </source>
</reference>
<dbReference type="AlphaFoldDB" id="A0A2T1GB89"/>
<evidence type="ECO:0000313" key="2">
    <source>
        <dbReference type="Proteomes" id="UP000238937"/>
    </source>
</evidence>